<dbReference type="SUPFAM" id="SSF46955">
    <property type="entry name" value="Putative DNA-binding domain"/>
    <property type="match status" value="1"/>
</dbReference>
<dbReference type="InterPro" id="IPR047057">
    <property type="entry name" value="MerR_fam"/>
</dbReference>
<organism evidence="6 7">
    <name type="scientific">Streptomyces xanthii</name>
    <dbReference type="NCBI Taxonomy" id="2768069"/>
    <lineage>
        <taxon>Bacteria</taxon>
        <taxon>Bacillati</taxon>
        <taxon>Actinomycetota</taxon>
        <taxon>Actinomycetes</taxon>
        <taxon>Kitasatosporales</taxon>
        <taxon>Streptomycetaceae</taxon>
        <taxon>Streptomyces</taxon>
    </lineage>
</organism>
<reference evidence="6 7" key="1">
    <citation type="submission" date="2020-09" db="EMBL/GenBank/DDBJ databases">
        <title>A novel species.</title>
        <authorList>
            <person name="Gao J."/>
        </authorList>
    </citation>
    <scope>NUCLEOTIDE SEQUENCE [LARGE SCALE GENOMIC DNA]</scope>
    <source>
        <strain evidence="6 7">CRXT-Y-14</strain>
    </source>
</reference>
<dbReference type="InterPro" id="IPR000551">
    <property type="entry name" value="MerR-type_HTH_dom"/>
</dbReference>
<gene>
    <name evidence="6" type="ORF">IAG42_07395</name>
</gene>
<keyword evidence="7" id="KW-1185">Reference proteome</keyword>
<accession>A0A7H1B420</accession>
<dbReference type="PANTHER" id="PTHR30204">
    <property type="entry name" value="REDOX-CYCLING DRUG-SENSING TRANSCRIPTIONAL ACTIVATOR SOXR"/>
    <property type="match status" value="1"/>
</dbReference>
<dbReference type="EMBL" id="CP061281">
    <property type="protein sequence ID" value="QNS03475.1"/>
    <property type="molecule type" value="Genomic_DNA"/>
</dbReference>
<keyword evidence="2" id="KW-0805">Transcription regulation</keyword>
<dbReference type="Proteomes" id="UP000516428">
    <property type="component" value="Chromosome"/>
</dbReference>
<sequence>MRIGDAAAAAGTTPRALRFYEERGLLPAPRRTPTGQRVYAERDLARIRVIRHLLSLGLTVQDVRACADRIDLLLADPGRRCTAPAPGAAPGVVQLRIDALDAEITRLTALRDTLTRQIAAPQNVA</sequence>
<dbReference type="PRINTS" id="PR00040">
    <property type="entry name" value="HTHMERR"/>
</dbReference>
<feature type="domain" description="HTH merR-type" evidence="5">
    <location>
        <begin position="1"/>
        <end position="69"/>
    </location>
</feature>
<keyword evidence="4" id="KW-0804">Transcription</keyword>
<evidence type="ECO:0000256" key="2">
    <source>
        <dbReference type="ARBA" id="ARBA00023015"/>
    </source>
</evidence>
<dbReference type="PANTHER" id="PTHR30204:SF69">
    <property type="entry name" value="MERR-FAMILY TRANSCRIPTIONAL REGULATOR"/>
    <property type="match status" value="1"/>
</dbReference>
<dbReference type="SMART" id="SM00422">
    <property type="entry name" value="HTH_MERR"/>
    <property type="match status" value="1"/>
</dbReference>
<dbReference type="AlphaFoldDB" id="A0A7H1B420"/>
<evidence type="ECO:0000313" key="6">
    <source>
        <dbReference type="EMBL" id="QNS03475.1"/>
    </source>
</evidence>
<keyword evidence="3" id="KW-0238">DNA-binding</keyword>
<dbReference type="GO" id="GO:0003700">
    <property type="term" value="F:DNA-binding transcription factor activity"/>
    <property type="evidence" value="ECO:0007669"/>
    <property type="project" value="InterPro"/>
</dbReference>
<dbReference type="Gene3D" id="1.10.1660.10">
    <property type="match status" value="1"/>
</dbReference>
<evidence type="ECO:0000313" key="7">
    <source>
        <dbReference type="Proteomes" id="UP000516428"/>
    </source>
</evidence>
<dbReference type="GO" id="GO:0003677">
    <property type="term" value="F:DNA binding"/>
    <property type="evidence" value="ECO:0007669"/>
    <property type="project" value="UniProtKB-KW"/>
</dbReference>
<proteinExistence type="predicted"/>
<evidence type="ECO:0000256" key="1">
    <source>
        <dbReference type="ARBA" id="ARBA00022491"/>
    </source>
</evidence>
<dbReference type="InterPro" id="IPR009061">
    <property type="entry name" value="DNA-bd_dom_put_sf"/>
</dbReference>
<evidence type="ECO:0000259" key="5">
    <source>
        <dbReference type="PROSITE" id="PS50937"/>
    </source>
</evidence>
<dbReference type="KEGG" id="sxn:IAG42_07395"/>
<evidence type="ECO:0000256" key="4">
    <source>
        <dbReference type="ARBA" id="ARBA00023163"/>
    </source>
</evidence>
<evidence type="ECO:0000256" key="3">
    <source>
        <dbReference type="ARBA" id="ARBA00023125"/>
    </source>
</evidence>
<keyword evidence="1" id="KW-0678">Repressor</keyword>
<dbReference type="PROSITE" id="PS50937">
    <property type="entry name" value="HTH_MERR_2"/>
    <property type="match status" value="1"/>
</dbReference>
<protein>
    <submittedName>
        <fullName evidence="6">MerR family transcriptional regulator</fullName>
    </submittedName>
</protein>
<name>A0A7H1B420_9ACTN</name>
<dbReference type="RefSeq" id="WP_188336229.1">
    <property type="nucleotide sequence ID" value="NZ_CP061281.1"/>
</dbReference>
<dbReference type="Pfam" id="PF13411">
    <property type="entry name" value="MerR_1"/>
    <property type="match status" value="1"/>
</dbReference>